<accession>A0ABQ5H629</accession>
<reference evidence="1" key="2">
    <citation type="submission" date="2022-01" db="EMBL/GenBank/DDBJ databases">
        <authorList>
            <person name="Yamashiro T."/>
            <person name="Shiraishi A."/>
            <person name="Satake H."/>
            <person name="Nakayama K."/>
        </authorList>
    </citation>
    <scope>NUCLEOTIDE SEQUENCE</scope>
</reference>
<proteinExistence type="predicted"/>
<protein>
    <submittedName>
        <fullName evidence="1">Uncharacterized protein</fullName>
    </submittedName>
</protein>
<evidence type="ECO:0000313" key="1">
    <source>
        <dbReference type="EMBL" id="GJT83074.1"/>
    </source>
</evidence>
<keyword evidence="2" id="KW-1185">Reference proteome</keyword>
<dbReference type="EMBL" id="BQNB010019228">
    <property type="protein sequence ID" value="GJT83074.1"/>
    <property type="molecule type" value="Genomic_DNA"/>
</dbReference>
<evidence type="ECO:0000313" key="2">
    <source>
        <dbReference type="Proteomes" id="UP001151760"/>
    </source>
</evidence>
<comment type="caution">
    <text evidence="1">The sequence shown here is derived from an EMBL/GenBank/DDBJ whole genome shotgun (WGS) entry which is preliminary data.</text>
</comment>
<name>A0ABQ5H629_9ASTR</name>
<sequence length="87" mass="9786">MVEVEVDVQIRVMDVQIQVEDVTHKVVVMDLKGPVANYPRLTHMGHEVLLLEVDFDGACGGKRDFFLGGGDVVLSFWYSSLEDSRFT</sequence>
<gene>
    <name evidence="1" type="ORF">Tco_1057416</name>
</gene>
<reference evidence="1" key="1">
    <citation type="journal article" date="2022" name="Int. J. Mol. Sci.">
        <title>Draft Genome of Tanacetum Coccineum: Genomic Comparison of Closely Related Tanacetum-Family Plants.</title>
        <authorList>
            <person name="Yamashiro T."/>
            <person name="Shiraishi A."/>
            <person name="Nakayama K."/>
            <person name="Satake H."/>
        </authorList>
    </citation>
    <scope>NUCLEOTIDE SEQUENCE</scope>
</reference>
<organism evidence="1 2">
    <name type="scientific">Tanacetum coccineum</name>
    <dbReference type="NCBI Taxonomy" id="301880"/>
    <lineage>
        <taxon>Eukaryota</taxon>
        <taxon>Viridiplantae</taxon>
        <taxon>Streptophyta</taxon>
        <taxon>Embryophyta</taxon>
        <taxon>Tracheophyta</taxon>
        <taxon>Spermatophyta</taxon>
        <taxon>Magnoliopsida</taxon>
        <taxon>eudicotyledons</taxon>
        <taxon>Gunneridae</taxon>
        <taxon>Pentapetalae</taxon>
        <taxon>asterids</taxon>
        <taxon>campanulids</taxon>
        <taxon>Asterales</taxon>
        <taxon>Asteraceae</taxon>
        <taxon>Asteroideae</taxon>
        <taxon>Anthemideae</taxon>
        <taxon>Anthemidinae</taxon>
        <taxon>Tanacetum</taxon>
    </lineage>
</organism>
<dbReference type="Proteomes" id="UP001151760">
    <property type="component" value="Unassembled WGS sequence"/>
</dbReference>